<evidence type="ECO:0008006" key="3">
    <source>
        <dbReference type="Google" id="ProtNLM"/>
    </source>
</evidence>
<dbReference type="AlphaFoldDB" id="A0A1S6IVB8"/>
<dbReference type="InterPro" id="IPR023860">
    <property type="entry name" value="FeFe-hyd_TM1266"/>
</dbReference>
<evidence type="ECO:0000313" key="1">
    <source>
        <dbReference type="EMBL" id="AQS58729.1"/>
    </source>
</evidence>
<dbReference type="OrthoDB" id="1121298at2"/>
<dbReference type="Proteomes" id="UP000189464">
    <property type="component" value="Chromosome"/>
</dbReference>
<dbReference type="STRING" id="1833852.B0537_06310"/>
<dbReference type="EMBL" id="CP019698">
    <property type="protein sequence ID" value="AQS58729.1"/>
    <property type="molecule type" value="Genomic_DNA"/>
</dbReference>
<dbReference type="RefSeq" id="WP_077713718.1">
    <property type="nucleotide sequence ID" value="NZ_CP019698.1"/>
</dbReference>
<keyword evidence="2" id="KW-1185">Reference proteome</keyword>
<dbReference type="InterPro" id="IPR027271">
    <property type="entry name" value="Acetolactate_synth/TF_NikR_C"/>
</dbReference>
<gene>
    <name evidence="1" type="ORF">B0537_06310</name>
</gene>
<dbReference type="InterPro" id="IPR045865">
    <property type="entry name" value="ACT-like_dom_sf"/>
</dbReference>
<dbReference type="KEGG" id="dfg:B0537_06310"/>
<dbReference type="Gene3D" id="3.30.70.1150">
    <property type="entry name" value="ACT-like. Chain A, domain 2"/>
    <property type="match status" value="1"/>
</dbReference>
<dbReference type="Pfam" id="PF21699">
    <property type="entry name" value="TM1266-like"/>
    <property type="match status" value="1"/>
</dbReference>
<dbReference type="SUPFAM" id="SSF55021">
    <property type="entry name" value="ACT-like"/>
    <property type="match status" value="1"/>
</dbReference>
<reference evidence="1 2" key="1">
    <citation type="journal article" date="2016" name="Int. J. Syst. Evol. Microbiol.">
        <title>Desulfotomaculum ferrireducens sp. nov., a moderately thermophilic sulfate-reducing and dissimilatory Fe(III)-reducing bacterium isolated from compost.</title>
        <authorList>
            <person name="Yang G."/>
            <person name="Guo J."/>
            <person name="Zhuang L."/>
            <person name="Yuan Y."/>
            <person name="Zhou S."/>
        </authorList>
    </citation>
    <scope>NUCLEOTIDE SEQUENCE [LARGE SCALE GENOMIC DNA]</scope>
    <source>
        <strain evidence="1 2">GSS09</strain>
    </source>
</reference>
<dbReference type="NCBIfam" id="TIGR03959">
    <property type="entry name" value="hyd_TM1266"/>
    <property type="match status" value="1"/>
</dbReference>
<name>A0A1S6IVB8_9FIRM</name>
<accession>A0A1S6IVB8</accession>
<protein>
    <recommendedName>
        <fullName evidence="3">Iron-only hydrogenase system regulator</fullName>
    </recommendedName>
</protein>
<evidence type="ECO:0000313" key="2">
    <source>
        <dbReference type="Proteomes" id="UP000189464"/>
    </source>
</evidence>
<sequence>MQKDIYVVGLLVDERGSKAPDVQQVITRYGSNILCRSGIPSPSRERGIITLTMEATRDEYQRLEQELQSLQGVTVDSIHFSQPESFQVCETN</sequence>
<organism evidence="1 2">
    <name type="scientific">Desulforamulus ferrireducens</name>
    <dbReference type="NCBI Taxonomy" id="1833852"/>
    <lineage>
        <taxon>Bacteria</taxon>
        <taxon>Bacillati</taxon>
        <taxon>Bacillota</taxon>
        <taxon>Clostridia</taxon>
        <taxon>Eubacteriales</taxon>
        <taxon>Peptococcaceae</taxon>
        <taxon>Desulforamulus</taxon>
    </lineage>
</organism>
<proteinExistence type="predicted"/>